<name>S8E2I9_9LAMI</name>
<reference evidence="2 3" key="1">
    <citation type="journal article" date="2013" name="BMC Genomics">
        <title>The miniature genome of a carnivorous plant Genlisea aurea contains a low number of genes and short non-coding sequences.</title>
        <authorList>
            <person name="Leushkin E.V."/>
            <person name="Sutormin R.A."/>
            <person name="Nabieva E.R."/>
            <person name="Penin A.A."/>
            <person name="Kondrashov A.S."/>
            <person name="Logacheva M.D."/>
        </authorList>
    </citation>
    <scope>NUCLEOTIDE SEQUENCE [LARGE SCALE GENOMIC DNA]</scope>
</reference>
<protein>
    <submittedName>
        <fullName evidence="2">Uncharacterized protein</fullName>
    </submittedName>
</protein>
<comment type="caution">
    <text evidence="2">The sequence shown here is derived from an EMBL/GenBank/DDBJ whole genome shotgun (WGS) entry which is preliminary data.</text>
</comment>
<accession>S8E2I9</accession>
<proteinExistence type="predicted"/>
<dbReference type="Proteomes" id="UP000015453">
    <property type="component" value="Unassembled WGS sequence"/>
</dbReference>
<organism evidence="2 3">
    <name type="scientific">Genlisea aurea</name>
    <dbReference type="NCBI Taxonomy" id="192259"/>
    <lineage>
        <taxon>Eukaryota</taxon>
        <taxon>Viridiplantae</taxon>
        <taxon>Streptophyta</taxon>
        <taxon>Embryophyta</taxon>
        <taxon>Tracheophyta</taxon>
        <taxon>Spermatophyta</taxon>
        <taxon>Magnoliopsida</taxon>
        <taxon>eudicotyledons</taxon>
        <taxon>Gunneridae</taxon>
        <taxon>Pentapetalae</taxon>
        <taxon>asterids</taxon>
        <taxon>lamiids</taxon>
        <taxon>Lamiales</taxon>
        <taxon>Lentibulariaceae</taxon>
        <taxon>Genlisea</taxon>
    </lineage>
</organism>
<sequence length="141" mass="15853">MLQEDTEPDVEHTQTTTPITGGTPGSDYGDHIDMLDTEPNRRGTRKKRRVMPGLLENKALIDGIVKAAADAFQNAVHTVTPMETNPVQSNPVITNEVDIQTAVIDNLLALNLQLSMPELMEVCNEFKRNEFMYHLFLRMET</sequence>
<keyword evidence="3" id="KW-1185">Reference proteome</keyword>
<feature type="region of interest" description="Disordered" evidence="1">
    <location>
        <begin position="1"/>
        <end position="47"/>
    </location>
</feature>
<evidence type="ECO:0000313" key="2">
    <source>
        <dbReference type="EMBL" id="EPS66482.1"/>
    </source>
</evidence>
<dbReference type="EMBL" id="AUSU01003656">
    <property type="protein sequence ID" value="EPS66482.1"/>
    <property type="molecule type" value="Genomic_DNA"/>
</dbReference>
<evidence type="ECO:0000256" key="1">
    <source>
        <dbReference type="SAM" id="MobiDB-lite"/>
    </source>
</evidence>
<feature type="compositionally biased region" description="Basic and acidic residues" evidence="1">
    <location>
        <begin position="28"/>
        <end position="41"/>
    </location>
</feature>
<gene>
    <name evidence="2" type="ORF">M569_08296</name>
</gene>
<evidence type="ECO:0000313" key="3">
    <source>
        <dbReference type="Proteomes" id="UP000015453"/>
    </source>
</evidence>
<dbReference type="AlphaFoldDB" id="S8E2I9"/>